<dbReference type="Pfam" id="PF01614">
    <property type="entry name" value="IclR_C"/>
    <property type="match status" value="1"/>
</dbReference>
<dbReference type="PANTHER" id="PTHR30136:SF34">
    <property type="entry name" value="TRANSCRIPTIONAL REGULATOR"/>
    <property type="match status" value="1"/>
</dbReference>
<evidence type="ECO:0000259" key="5">
    <source>
        <dbReference type="PROSITE" id="PS51078"/>
    </source>
</evidence>
<dbReference type="EMBL" id="NEVL01000002">
    <property type="protein sequence ID" value="OZI39473.1"/>
    <property type="molecule type" value="Genomic_DNA"/>
</dbReference>
<comment type="caution">
    <text evidence="6">The sequence shown here is derived from an EMBL/GenBank/DDBJ whole genome shotgun (WGS) entry which is preliminary data.</text>
</comment>
<keyword evidence="1" id="KW-0805">Transcription regulation</keyword>
<dbReference type="InterPro" id="IPR014757">
    <property type="entry name" value="Tscrpt_reg_IclR_C"/>
</dbReference>
<keyword evidence="2" id="KW-0238">DNA-binding</keyword>
<dbReference type="PROSITE" id="PS51078">
    <property type="entry name" value="ICLR_ED"/>
    <property type="match status" value="1"/>
</dbReference>
<dbReference type="InterPro" id="IPR029016">
    <property type="entry name" value="GAF-like_dom_sf"/>
</dbReference>
<evidence type="ECO:0000256" key="2">
    <source>
        <dbReference type="ARBA" id="ARBA00023125"/>
    </source>
</evidence>
<dbReference type="PANTHER" id="PTHR30136">
    <property type="entry name" value="HELIX-TURN-HELIX TRANSCRIPTIONAL REGULATOR, ICLR FAMILY"/>
    <property type="match status" value="1"/>
</dbReference>
<dbReference type="Gene3D" id="3.30.450.40">
    <property type="match status" value="1"/>
</dbReference>
<feature type="domain" description="HTH iclR-type" evidence="4">
    <location>
        <begin position="31"/>
        <end position="91"/>
    </location>
</feature>
<protein>
    <submittedName>
        <fullName evidence="6">IclR family transcriptional regulator</fullName>
    </submittedName>
</protein>
<dbReference type="SMART" id="SM00346">
    <property type="entry name" value="HTH_ICLR"/>
    <property type="match status" value="1"/>
</dbReference>
<dbReference type="GO" id="GO:0003700">
    <property type="term" value="F:DNA-binding transcription factor activity"/>
    <property type="evidence" value="ECO:0007669"/>
    <property type="project" value="TreeGrafter"/>
</dbReference>
<dbReference type="GO" id="GO:0045892">
    <property type="term" value="P:negative regulation of DNA-templated transcription"/>
    <property type="evidence" value="ECO:0007669"/>
    <property type="project" value="TreeGrafter"/>
</dbReference>
<dbReference type="Pfam" id="PF09339">
    <property type="entry name" value="HTH_IclR"/>
    <property type="match status" value="1"/>
</dbReference>
<keyword evidence="3" id="KW-0804">Transcription</keyword>
<dbReference type="SUPFAM" id="SSF46785">
    <property type="entry name" value="Winged helix' DNA-binding domain"/>
    <property type="match status" value="1"/>
</dbReference>
<proteinExistence type="predicted"/>
<name>A0A261ST57_9BORD</name>
<dbReference type="Gene3D" id="1.10.10.10">
    <property type="entry name" value="Winged helix-like DNA-binding domain superfamily/Winged helix DNA-binding domain"/>
    <property type="match status" value="1"/>
</dbReference>
<dbReference type="SUPFAM" id="SSF55781">
    <property type="entry name" value="GAF domain-like"/>
    <property type="match status" value="1"/>
</dbReference>
<dbReference type="PROSITE" id="PS51077">
    <property type="entry name" value="HTH_ICLR"/>
    <property type="match status" value="1"/>
</dbReference>
<sequence>MIYPPSPTPAYKVPLPAQAHPEQLRGDPDFMQTLARGLHVIRAFGERRQPQTAAELARRAGLSRAVTQRCLYTLVALGYAEQHDRHYVLTPLILSLGHAYFASTPFVSLAQPVLEELSAAVNETCALAIMEGNEMMYLARSEVHRILATSLGLGSRLPAYCTAIGRIMLAQLTPVQLARYLEEVELKPYTEYTVVQRARLCAELEQVQRQDYAIGDQELELNVCAIGVPVRSASGKVVSAINVSLKTSRPQLDRLTHEILPAARAAADKIGRFLVL</sequence>
<evidence type="ECO:0000313" key="7">
    <source>
        <dbReference type="Proteomes" id="UP000217005"/>
    </source>
</evidence>
<dbReference type="RefSeq" id="WP_094825840.1">
    <property type="nucleotide sequence ID" value="NZ_NEVL01000002.1"/>
</dbReference>
<reference evidence="6 7" key="1">
    <citation type="submission" date="2017-05" db="EMBL/GenBank/DDBJ databases">
        <title>Complete and WGS of Bordetella genogroups.</title>
        <authorList>
            <person name="Spilker T."/>
            <person name="LiPuma J."/>
        </authorList>
    </citation>
    <scope>NUCLEOTIDE SEQUENCE [LARGE SCALE GENOMIC DNA]</scope>
    <source>
        <strain evidence="6 7">AU17610</strain>
    </source>
</reference>
<evidence type="ECO:0000256" key="1">
    <source>
        <dbReference type="ARBA" id="ARBA00023015"/>
    </source>
</evidence>
<dbReference type="OrthoDB" id="13103at2"/>
<evidence type="ECO:0000256" key="3">
    <source>
        <dbReference type="ARBA" id="ARBA00023163"/>
    </source>
</evidence>
<dbReference type="GO" id="GO:0003677">
    <property type="term" value="F:DNA binding"/>
    <property type="evidence" value="ECO:0007669"/>
    <property type="project" value="UniProtKB-KW"/>
</dbReference>
<dbReference type="InterPro" id="IPR050707">
    <property type="entry name" value="HTH_MetabolicPath_Reg"/>
</dbReference>
<dbReference type="InterPro" id="IPR036390">
    <property type="entry name" value="WH_DNA-bd_sf"/>
</dbReference>
<dbReference type="InterPro" id="IPR005471">
    <property type="entry name" value="Tscrpt_reg_IclR_N"/>
</dbReference>
<organism evidence="6 7">
    <name type="scientific">Bordetella genomosp. 1</name>
    <dbReference type="NCBI Taxonomy" id="1395607"/>
    <lineage>
        <taxon>Bacteria</taxon>
        <taxon>Pseudomonadati</taxon>
        <taxon>Pseudomonadota</taxon>
        <taxon>Betaproteobacteria</taxon>
        <taxon>Burkholderiales</taxon>
        <taxon>Alcaligenaceae</taxon>
        <taxon>Bordetella</taxon>
    </lineage>
</organism>
<accession>A0A261ST57</accession>
<evidence type="ECO:0000259" key="4">
    <source>
        <dbReference type="PROSITE" id="PS51077"/>
    </source>
</evidence>
<dbReference type="Proteomes" id="UP000217005">
    <property type="component" value="Unassembled WGS sequence"/>
</dbReference>
<dbReference type="InterPro" id="IPR036388">
    <property type="entry name" value="WH-like_DNA-bd_sf"/>
</dbReference>
<feature type="domain" description="IclR-ED" evidence="5">
    <location>
        <begin position="92"/>
        <end position="276"/>
    </location>
</feature>
<dbReference type="AlphaFoldDB" id="A0A261ST57"/>
<gene>
    <name evidence="6" type="ORF">CEG14_08130</name>
</gene>
<evidence type="ECO:0000313" key="6">
    <source>
        <dbReference type="EMBL" id="OZI39473.1"/>
    </source>
</evidence>